<name>A0A6J6C4A4_9ZZZZ</name>
<dbReference type="SMART" id="SM00855">
    <property type="entry name" value="PGAM"/>
    <property type="match status" value="1"/>
</dbReference>
<dbReference type="SUPFAM" id="SSF53254">
    <property type="entry name" value="Phosphoglycerate mutase-like"/>
    <property type="match status" value="1"/>
</dbReference>
<gene>
    <name evidence="2" type="ORF">UFOPK1425_00842</name>
</gene>
<evidence type="ECO:0000313" key="2">
    <source>
        <dbReference type="EMBL" id="CAB4546140.1"/>
    </source>
</evidence>
<dbReference type="PIRSF" id="PIRSF000709">
    <property type="entry name" value="6PFK_2-Ptase"/>
    <property type="match status" value="1"/>
</dbReference>
<evidence type="ECO:0000256" key="1">
    <source>
        <dbReference type="ARBA" id="ARBA00022801"/>
    </source>
</evidence>
<dbReference type="InterPro" id="IPR051695">
    <property type="entry name" value="Phosphoglycerate_Mutase"/>
</dbReference>
<dbReference type="Pfam" id="PF00300">
    <property type="entry name" value="His_Phos_1"/>
    <property type="match status" value="1"/>
</dbReference>
<dbReference type="PANTHER" id="PTHR46517:SF1">
    <property type="entry name" value="FRUCTOSE-2,6-BISPHOSPHATASE TIGAR"/>
    <property type="match status" value="1"/>
</dbReference>
<dbReference type="GO" id="GO:0004331">
    <property type="term" value="F:fructose-2,6-bisphosphate 2-phosphatase activity"/>
    <property type="evidence" value="ECO:0007669"/>
    <property type="project" value="TreeGrafter"/>
</dbReference>
<protein>
    <submittedName>
        <fullName evidence="2">Unannotated protein</fullName>
    </submittedName>
</protein>
<dbReference type="CDD" id="cd07067">
    <property type="entry name" value="HP_PGM_like"/>
    <property type="match status" value="1"/>
</dbReference>
<dbReference type="Gene3D" id="3.40.50.1240">
    <property type="entry name" value="Phosphoglycerate mutase-like"/>
    <property type="match status" value="1"/>
</dbReference>
<dbReference type="InterPro" id="IPR013078">
    <property type="entry name" value="His_Pase_superF_clade-1"/>
</dbReference>
<proteinExistence type="predicted"/>
<dbReference type="GO" id="GO:0005829">
    <property type="term" value="C:cytosol"/>
    <property type="evidence" value="ECO:0007669"/>
    <property type="project" value="TreeGrafter"/>
</dbReference>
<reference evidence="2" key="1">
    <citation type="submission" date="2020-05" db="EMBL/GenBank/DDBJ databases">
        <authorList>
            <person name="Chiriac C."/>
            <person name="Salcher M."/>
            <person name="Ghai R."/>
            <person name="Kavagutti S V."/>
        </authorList>
    </citation>
    <scope>NUCLEOTIDE SEQUENCE</scope>
</reference>
<dbReference type="PANTHER" id="PTHR46517">
    <property type="entry name" value="FRUCTOSE-2,6-BISPHOSPHATASE TIGAR"/>
    <property type="match status" value="1"/>
</dbReference>
<organism evidence="2">
    <name type="scientific">freshwater metagenome</name>
    <dbReference type="NCBI Taxonomy" id="449393"/>
    <lineage>
        <taxon>unclassified sequences</taxon>
        <taxon>metagenomes</taxon>
        <taxon>ecological metagenomes</taxon>
    </lineage>
</organism>
<dbReference type="EMBL" id="CAEZSJ010000159">
    <property type="protein sequence ID" value="CAB4546140.1"/>
    <property type="molecule type" value="Genomic_DNA"/>
</dbReference>
<dbReference type="GO" id="GO:0043456">
    <property type="term" value="P:regulation of pentose-phosphate shunt"/>
    <property type="evidence" value="ECO:0007669"/>
    <property type="project" value="TreeGrafter"/>
</dbReference>
<dbReference type="GO" id="GO:0045820">
    <property type="term" value="P:negative regulation of glycolytic process"/>
    <property type="evidence" value="ECO:0007669"/>
    <property type="project" value="TreeGrafter"/>
</dbReference>
<dbReference type="InterPro" id="IPR029033">
    <property type="entry name" value="His_PPase_superfam"/>
</dbReference>
<dbReference type="AlphaFoldDB" id="A0A6J6C4A4"/>
<accession>A0A6J6C4A4</accession>
<sequence>MRAQKPAVVYLVRHGHSTANAKSVLAGRDFKVKLSKSGQSQALSLASYLRDVEFAGFYSSPLPRCLETLQPLLANHGGAIIEELLGVIEMEYGDWSGKKLATLSRNKLWRTIQDRPSLVRFPSGESFMEMQNRALESVRQVAIPGKNILICSHGDVIKAIVSGFLGLHLDQFQRITIDPASITKIVISGDSARLLSLNESVSLMPKEEINRKEDNLNLGGGSGR</sequence>
<keyword evidence="1" id="KW-0378">Hydrolase</keyword>